<comment type="caution">
    <text evidence="1">The sequence shown here is derived from an EMBL/GenBank/DDBJ whole genome shotgun (WGS) entry which is preliminary data.</text>
</comment>
<proteinExistence type="predicted"/>
<keyword evidence="2" id="KW-1185">Reference proteome</keyword>
<accession>A0AA37SW10</accession>
<dbReference type="EMBL" id="BSOH01000025">
    <property type="protein sequence ID" value="GLR19068.1"/>
    <property type="molecule type" value="Genomic_DNA"/>
</dbReference>
<protein>
    <submittedName>
        <fullName evidence="1">Uncharacterized protein</fullName>
    </submittedName>
</protein>
<name>A0AA37SW10_9BACT</name>
<evidence type="ECO:0000313" key="1">
    <source>
        <dbReference type="EMBL" id="GLR19068.1"/>
    </source>
</evidence>
<reference evidence="1" key="2">
    <citation type="submission" date="2023-01" db="EMBL/GenBank/DDBJ databases">
        <title>Draft genome sequence of Portibacter lacus strain NBRC 108769.</title>
        <authorList>
            <person name="Sun Q."/>
            <person name="Mori K."/>
        </authorList>
    </citation>
    <scope>NUCLEOTIDE SEQUENCE</scope>
    <source>
        <strain evidence="1">NBRC 108769</strain>
    </source>
</reference>
<dbReference type="AlphaFoldDB" id="A0AA37SW10"/>
<dbReference type="Proteomes" id="UP001156666">
    <property type="component" value="Unassembled WGS sequence"/>
</dbReference>
<gene>
    <name evidence="1" type="ORF">GCM10007940_36840</name>
</gene>
<reference evidence="1" key="1">
    <citation type="journal article" date="2014" name="Int. J. Syst. Evol. Microbiol.">
        <title>Complete genome sequence of Corynebacterium casei LMG S-19264T (=DSM 44701T), isolated from a smear-ripened cheese.</title>
        <authorList>
            <consortium name="US DOE Joint Genome Institute (JGI-PGF)"/>
            <person name="Walter F."/>
            <person name="Albersmeier A."/>
            <person name="Kalinowski J."/>
            <person name="Ruckert C."/>
        </authorList>
    </citation>
    <scope>NUCLEOTIDE SEQUENCE</scope>
    <source>
        <strain evidence="1">NBRC 108769</strain>
    </source>
</reference>
<organism evidence="1 2">
    <name type="scientific">Portibacter lacus</name>
    <dbReference type="NCBI Taxonomy" id="1099794"/>
    <lineage>
        <taxon>Bacteria</taxon>
        <taxon>Pseudomonadati</taxon>
        <taxon>Bacteroidota</taxon>
        <taxon>Saprospiria</taxon>
        <taxon>Saprospirales</taxon>
        <taxon>Haliscomenobacteraceae</taxon>
        <taxon>Portibacter</taxon>
    </lineage>
</organism>
<evidence type="ECO:0000313" key="2">
    <source>
        <dbReference type="Proteomes" id="UP001156666"/>
    </source>
</evidence>
<sequence length="66" mass="7922">MIDHYNTSEFDQILNELRHKTSWAIECFKGLEVSNQNLKLGLEYYLEGDYPNLKKIKSLNYYMKDD</sequence>